<name>K1PJH7_MAGGI</name>
<dbReference type="Pfam" id="PF25244">
    <property type="entry name" value="PML_C"/>
    <property type="match status" value="1"/>
</dbReference>
<dbReference type="Pfam" id="PF22123">
    <property type="entry name" value="Exu_RNase_H_like"/>
    <property type="match status" value="1"/>
</dbReference>
<keyword evidence="1" id="KW-0540">Nuclease</keyword>
<proteinExistence type="predicted"/>
<dbReference type="AlphaFoldDB" id="K1PJH7"/>
<dbReference type="CDD" id="cd06127">
    <property type="entry name" value="DEDDh"/>
    <property type="match status" value="1"/>
</dbReference>
<dbReference type="GO" id="GO:0003676">
    <property type="term" value="F:nucleic acid binding"/>
    <property type="evidence" value="ECO:0007669"/>
    <property type="project" value="InterPro"/>
</dbReference>
<dbReference type="PANTHER" id="PTHR30231">
    <property type="entry name" value="DNA POLYMERASE III SUBUNIT EPSILON"/>
    <property type="match status" value="1"/>
</dbReference>
<accession>K1PJH7</accession>
<evidence type="ECO:0000313" key="5">
    <source>
        <dbReference type="EMBL" id="EKC24127.1"/>
    </source>
</evidence>
<dbReference type="PANTHER" id="PTHR30231:SF4">
    <property type="entry name" value="PROTEIN NEN2"/>
    <property type="match status" value="1"/>
</dbReference>
<evidence type="ECO:0000256" key="2">
    <source>
        <dbReference type="ARBA" id="ARBA00022801"/>
    </source>
</evidence>
<organism evidence="5">
    <name type="scientific">Magallana gigas</name>
    <name type="common">Pacific oyster</name>
    <name type="synonym">Crassostrea gigas</name>
    <dbReference type="NCBI Taxonomy" id="29159"/>
    <lineage>
        <taxon>Eukaryota</taxon>
        <taxon>Metazoa</taxon>
        <taxon>Spiralia</taxon>
        <taxon>Lophotrochozoa</taxon>
        <taxon>Mollusca</taxon>
        <taxon>Bivalvia</taxon>
        <taxon>Autobranchia</taxon>
        <taxon>Pteriomorphia</taxon>
        <taxon>Ostreida</taxon>
        <taxon>Ostreoidea</taxon>
        <taxon>Ostreidae</taxon>
        <taxon>Magallana</taxon>
    </lineage>
</organism>
<dbReference type="SMART" id="SM00479">
    <property type="entry name" value="EXOIII"/>
    <property type="match status" value="1"/>
</dbReference>
<feature type="compositionally biased region" description="Basic residues" evidence="4">
    <location>
        <begin position="18"/>
        <end position="27"/>
    </location>
</feature>
<sequence>MKKRKMNLDQISTKEFKKRRVELKKKSSSATSSSEIREGVTYESAVLSQTGSIPNDKLETIPSPPEQLHQVPLPPDEYNRVYFDLETTGLDASCEITQMAARCGDSSFCQYVLPSVVIQETASRITGLTCDGSTLYKNGVPVQAVSIQECLTSFHEWLNNTPGIHKPLLFAHNCRKFDSVVLCRAMRKCPDIPLQDCIIGFCDTLPMLKDHASCNTTNSTLETLVLEILGCTFEAHNALEDCTYLQKLVEHHSTDSYYLNYTFSMDYMMQVVLQMEDSKSNLQTLMPLLSNKTVSESMVKRMSLSGLSMHHLQLAYQRGGFDGVQSVLSECFHGKPRVTKRRNIITSVVDFLKEG</sequence>
<dbReference type="InterPro" id="IPR012337">
    <property type="entry name" value="RNaseH-like_sf"/>
</dbReference>
<protein>
    <submittedName>
        <fullName evidence="5">Uncharacterized protein</fullName>
    </submittedName>
</protein>
<dbReference type="InParanoid" id="K1PJH7"/>
<dbReference type="HOGENOM" id="CLU_744428_0_0_1"/>
<dbReference type="SUPFAM" id="SSF53098">
    <property type="entry name" value="Ribonuclease H-like"/>
    <property type="match status" value="1"/>
</dbReference>
<evidence type="ECO:0000256" key="3">
    <source>
        <dbReference type="ARBA" id="ARBA00022839"/>
    </source>
</evidence>
<dbReference type="EMBL" id="JH817334">
    <property type="protein sequence ID" value="EKC24127.1"/>
    <property type="molecule type" value="Genomic_DNA"/>
</dbReference>
<keyword evidence="3" id="KW-0269">Exonuclease</keyword>
<dbReference type="GO" id="GO:0008408">
    <property type="term" value="F:3'-5' exonuclease activity"/>
    <property type="evidence" value="ECO:0007669"/>
    <property type="project" value="TreeGrafter"/>
</dbReference>
<dbReference type="InterPro" id="IPR036397">
    <property type="entry name" value="RNaseH_sf"/>
</dbReference>
<dbReference type="InterPro" id="IPR054362">
    <property type="entry name" value="Exu_RNase_H-like"/>
</dbReference>
<dbReference type="InterPro" id="IPR057617">
    <property type="entry name" value="PML_C"/>
</dbReference>
<dbReference type="Gene3D" id="3.30.420.10">
    <property type="entry name" value="Ribonuclease H-like superfamily/Ribonuclease H"/>
    <property type="match status" value="1"/>
</dbReference>
<dbReference type="InterPro" id="IPR013520">
    <property type="entry name" value="Ribonucl_H"/>
</dbReference>
<evidence type="ECO:0000256" key="1">
    <source>
        <dbReference type="ARBA" id="ARBA00022722"/>
    </source>
</evidence>
<gene>
    <name evidence="5" type="ORF">CGI_10016676</name>
</gene>
<reference evidence="5" key="1">
    <citation type="journal article" date="2012" name="Nature">
        <title>The oyster genome reveals stress adaptation and complexity of shell formation.</title>
        <authorList>
            <person name="Zhang G."/>
            <person name="Fang X."/>
            <person name="Guo X."/>
            <person name="Li L."/>
            <person name="Luo R."/>
            <person name="Xu F."/>
            <person name="Yang P."/>
            <person name="Zhang L."/>
            <person name="Wang X."/>
            <person name="Qi H."/>
            <person name="Xiong Z."/>
            <person name="Que H."/>
            <person name="Xie Y."/>
            <person name="Holland P.W."/>
            <person name="Paps J."/>
            <person name="Zhu Y."/>
            <person name="Wu F."/>
            <person name="Chen Y."/>
            <person name="Wang J."/>
            <person name="Peng C."/>
            <person name="Meng J."/>
            <person name="Yang L."/>
            <person name="Liu J."/>
            <person name="Wen B."/>
            <person name="Zhang N."/>
            <person name="Huang Z."/>
            <person name="Zhu Q."/>
            <person name="Feng Y."/>
            <person name="Mount A."/>
            <person name="Hedgecock D."/>
            <person name="Xu Z."/>
            <person name="Liu Y."/>
            <person name="Domazet-Loso T."/>
            <person name="Du Y."/>
            <person name="Sun X."/>
            <person name="Zhang S."/>
            <person name="Liu B."/>
            <person name="Cheng P."/>
            <person name="Jiang X."/>
            <person name="Li J."/>
            <person name="Fan D."/>
            <person name="Wang W."/>
            <person name="Fu W."/>
            <person name="Wang T."/>
            <person name="Wang B."/>
            <person name="Zhang J."/>
            <person name="Peng Z."/>
            <person name="Li Y."/>
            <person name="Li N."/>
            <person name="Wang J."/>
            <person name="Chen M."/>
            <person name="He Y."/>
            <person name="Tan F."/>
            <person name="Song X."/>
            <person name="Zheng Q."/>
            <person name="Huang R."/>
            <person name="Yang H."/>
            <person name="Du X."/>
            <person name="Chen L."/>
            <person name="Yang M."/>
            <person name="Gaffney P.M."/>
            <person name="Wang S."/>
            <person name="Luo L."/>
            <person name="She Z."/>
            <person name="Ming Y."/>
            <person name="Huang W."/>
            <person name="Zhang S."/>
            <person name="Huang B."/>
            <person name="Zhang Y."/>
            <person name="Qu T."/>
            <person name="Ni P."/>
            <person name="Miao G."/>
            <person name="Wang J."/>
            <person name="Wang Q."/>
            <person name="Steinberg C.E."/>
            <person name="Wang H."/>
            <person name="Li N."/>
            <person name="Qian L."/>
            <person name="Zhang G."/>
            <person name="Li Y."/>
            <person name="Yang H."/>
            <person name="Liu X."/>
            <person name="Wang J."/>
            <person name="Yin Y."/>
            <person name="Wang J."/>
        </authorList>
    </citation>
    <scope>NUCLEOTIDE SEQUENCE [LARGE SCALE GENOMIC DNA]</scope>
    <source>
        <strain evidence="5">05x7-T-G4-1.051#20</strain>
    </source>
</reference>
<evidence type="ECO:0000256" key="4">
    <source>
        <dbReference type="SAM" id="MobiDB-lite"/>
    </source>
</evidence>
<feature type="region of interest" description="Disordered" evidence="4">
    <location>
        <begin position="18"/>
        <end position="39"/>
    </location>
</feature>
<keyword evidence="2" id="KW-0378">Hydrolase</keyword>